<dbReference type="InterPro" id="IPR029058">
    <property type="entry name" value="AB_hydrolase_fold"/>
</dbReference>
<evidence type="ECO:0000313" key="6">
    <source>
        <dbReference type="EMBL" id="CAB4788672.1"/>
    </source>
</evidence>
<reference evidence="4" key="1">
    <citation type="submission" date="2020-05" db="EMBL/GenBank/DDBJ databases">
        <authorList>
            <person name="Chiriac C."/>
            <person name="Salcher M."/>
            <person name="Ghai R."/>
            <person name="Kavagutti S V."/>
        </authorList>
    </citation>
    <scope>NUCLEOTIDE SEQUENCE</scope>
</reference>
<dbReference type="SUPFAM" id="SSF53474">
    <property type="entry name" value="alpha/beta-Hydrolases"/>
    <property type="match status" value="1"/>
</dbReference>
<evidence type="ECO:0000259" key="1">
    <source>
        <dbReference type="Pfam" id="PF12146"/>
    </source>
</evidence>
<dbReference type="PANTHER" id="PTHR42103">
    <property type="entry name" value="ALPHA/BETA-HYDROLASES SUPERFAMILY PROTEIN"/>
    <property type="match status" value="1"/>
</dbReference>
<dbReference type="InterPro" id="IPR022742">
    <property type="entry name" value="Hydrolase_4"/>
</dbReference>
<dbReference type="EMBL" id="CAFBRD010000007">
    <property type="protein sequence ID" value="CAB5074076.1"/>
    <property type="molecule type" value="Genomic_DNA"/>
</dbReference>
<protein>
    <submittedName>
        <fullName evidence="4">Unannotated protein</fullName>
    </submittedName>
</protein>
<evidence type="ECO:0000313" key="4">
    <source>
        <dbReference type="EMBL" id="CAB4578658.1"/>
    </source>
</evidence>
<dbReference type="EMBL" id="CAEZTY010000008">
    <property type="protein sequence ID" value="CAB4578658.1"/>
    <property type="molecule type" value="Genomic_DNA"/>
</dbReference>
<dbReference type="EMBL" id="CAESAL010000002">
    <property type="protein sequence ID" value="CAB4330163.1"/>
    <property type="molecule type" value="Genomic_DNA"/>
</dbReference>
<evidence type="ECO:0000313" key="7">
    <source>
        <dbReference type="EMBL" id="CAB4807727.1"/>
    </source>
</evidence>
<dbReference type="EMBL" id="CAFBNJ010000010">
    <property type="protein sequence ID" value="CAB4942969.1"/>
    <property type="molecule type" value="Genomic_DNA"/>
</dbReference>
<evidence type="ECO:0000313" key="2">
    <source>
        <dbReference type="EMBL" id="CAB4330163.1"/>
    </source>
</evidence>
<accession>A0A6J6F197</accession>
<dbReference type="AlphaFoldDB" id="A0A6J6F197"/>
<dbReference type="Gene3D" id="3.40.50.1820">
    <property type="entry name" value="alpha/beta hydrolase"/>
    <property type="match status" value="1"/>
</dbReference>
<name>A0A6J6F197_9ZZZZ</name>
<dbReference type="EMBL" id="CAFAAM010000121">
    <property type="protein sequence ID" value="CAB4807727.1"/>
    <property type="molecule type" value="Genomic_DNA"/>
</dbReference>
<dbReference type="EMBL" id="CAEZVC010000005">
    <property type="protein sequence ID" value="CAB4613372.1"/>
    <property type="molecule type" value="Genomic_DNA"/>
</dbReference>
<sequence length="215" mass="22691">MTDDFAPRPLALTTADGLSLEAELAIPPQAHAAVVLCHPHPQQGGNMASLVTSELFRSLPESGLAVLRFNFRGVGNSEGSHEFGIGEAIDIVAAIDAITTECPLLPIFVSGWSFGADTSLSIVDPRIAAWIACAPPLRILPLDELTAAAGNDPRPKLLIVPEHDQFRNPAAAIEATTSWTNTTVVMVAGADHFFVGRTSKVSKLVVDFIASQATT</sequence>
<feature type="domain" description="Serine aminopeptidase S33" evidence="1">
    <location>
        <begin position="29"/>
        <end position="140"/>
    </location>
</feature>
<evidence type="ECO:0000313" key="5">
    <source>
        <dbReference type="EMBL" id="CAB4613372.1"/>
    </source>
</evidence>
<dbReference type="EMBL" id="CAFAAD010000031">
    <property type="protein sequence ID" value="CAB4788672.1"/>
    <property type="molecule type" value="Genomic_DNA"/>
</dbReference>
<gene>
    <name evidence="4" type="ORF">UFOPK1762_00393</name>
    <name evidence="5" type="ORF">UFOPK1906_00194</name>
    <name evidence="6" type="ORF">UFOPK2969_00598</name>
    <name evidence="7" type="ORF">UFOPK3010_00959</name>
    <name evidence="2" type="ORF">UFOPK3331_00101</name>
    <name evidence="8" type="ORF">UFOPK3785_00324</name>
    <name evidence="3" type="ORF">UFOPK4201_00472</name>
    <name evidence="9" type="ORF">UFOPK4371_00264</name>
</gene>
<evidence type="ECO:0000313" key="3">
    <source>
        <dbReference type="EMBL" id="CAB4370872.1"/>
    </source>
</evidence>
<proteinExistence type="predicted"/>
<dbReference type="EMBL" id="CAEUNJ010000014">
    <property type="protein sequence ID" value="CAB4370872.1"/>
    <property type="molecule type" value="Genomic_DNA"/>
</dbReference>
<dbReference type="PANTHER" id="PTHR42103:SF2">
    <property type="entry name" value="AB HYDROLASE-1 DOMAIN-CONTAINING PROTEIN"/>
    <property type="match status" value="1"/>
</dbReference>
<organism evidence="4">
    <name type="scientific">freshwater metagenome</name>
    <dbReference type="NCBI Taxonomy" id="449393"/>
    <lineage>
        <taxon>unclassified sequences</taxon>
        <taxon>metagenomes</taxon>
        <taxon>ecological metagenomes</taxon>
    </lineage>
</organism>
<dbReference type="Pfam" id="PF12146">
    <property type="entry name" value="Hydrolase_4"/>
    <property type="match status" value="1"/>
</dbReference>
<evidence type="ECO:0000313" key="8">
    <source>
        <dbReference type="EMBL" id="CAB4942969.1"/>
    </source>
</evidence>
<evidence type="ECO:0000313" key="9">
    <source>
        <dbReference type="EMBL" id="CAB5074076.1"/>
    </source>
</evidence>